<dbReference type="Gene3D" id="1.10.3720.10">
    <property type="entry name" value="MetI-like"/>
    <property type="match status" value="1"/>
</dbReference>
<dbReference type="InterPro" id="IPR035906">
    <property type="entry name" value="MetI-like_sf"/>
</dbReference>
<dbReference type="Pfam" id="PF00528">
    <property type="entry name" value="BPD_transp_1"/>
    <property type="match status" value="1"/>
</dbReference>
<keyword evidence="10" id="KW-1185">Reference proteome</keyword>
<keyword evidence="2 7" id="KW-0813">Transport</keyword>
<evidence type="ECO:0000256" key="7">
    <source>
        <dbReference type="RuleBase" id="RU363032"/>
    </source>
</evidence>
<comment type="subcellular location">
    <subcellularLocation>
        <location evidence="1 7">Cell membrane</location>
        <topology evidence="1 7">Multi-pass membrane protein</topology>
    </subcellularLocation>
</comment>
<name>A0ABT2U802_9BACL</name>
<evidence type="ECO:0000256" key="6">
    <source>
        <dbReference type="ARBA" id="ARBA00023136"/>
    </source>
</evidence>
<proteinExistence type="inferred from homology"/>
<protein>
    <submittedName>
        <fullName evidence="9">Sugar ABC transporter permease</fullName>
    </submittedName>
</protein>
<sequence length="318" mass="36005">MNGTQDVKVTTHKPYGRAWLSDRAKDKWFLFLLLAPPMVMLLLAIGIPIAKSIYMSFFNVTLLRMNDYQWNNFANYVHLSTDGEFIGALGTTLKYVVGIVLLQFIFGIVLAALLNRIVFMRKWLRTLILIPWTIPTLVVALLWMWMFQPQYGVLNYLFVSWGLIGNPYDWLTSLDLALPAVMAAALWRQLPFMATMLLAGMQGISPEIYEAADIDGANRRQAFWYITLPQLKSTIQTVTLIAMIENFKMFPLFWIMTGGGPLNATTTLAILSYKTAFVKLNLGEGAAIGVLWLLLLLFIAWGYNKLFTIGEHAHGRGH</sequence>
<keyword evidence="5 7" id="KW-1133">Transmembrane helix</keyword>
<keyword evidence="4 7" id="KW-0812">Transmembrane</keyword>
<dbReference type="SUPFAM" id="SSF161098">
    <property type="entry name" value="MetI-like"/>
    <property type="match status" value="1"/>
</dbReference>
<feature type="transmembrane region" description="Helical" evidence="7">
    <location>
        <begin position="252"/>
        <end position="273"/>
    </location>
</feature>
<accession>A0ABT2U802</accession>
<reference evidence="9 10" key="1">
    <citation type="submission" date="2022-09" db="EMBL/GenBank/DDBJ databases">
        <authorList>
            <person name="Han X.L."/>
            <person name="Wang Q."/>
            <person name="Lu T."/>
        </authorList>
    </citation>
    <scope>NUCLEOTIDE SEQUENCE [LARGE SCALE GENOMIC DNA]</scope>
    <source>
        <strain evidence="9 10">WQ 127069</strain>
    </source>
</reference>
<dbReference type="InterPro" id="IPR000515">
    <property type="entry name" value="MetI-like"/>
</dbReference>
<dbReference type="InterPro" id="IPR051393">
    <property type="entry name" value="ABC_transporter_permease"/>
</dbReference>
<dbReference type="Proteomes" id="UP001652445">
    <property type="component" value="Unassembled WGS sequence"/>
</dbReference>
<feature type="transmembrane region" description="Helical" evidence="7">
    <location>
        <begin position="95"/>
        <end position="114"/>
    </location>
</feature>
<keyword evidence="3" id="KW-1003">Cell membrane</keyword>
<keyword evidence="6 7" id="KW-0472">Membrane</keyword>
<dbReference type="PANTHER" id="PTHR30193">
    <property type="entry name" value="ABC TRANSPORTER PERMEASE PROTEIN"/>
    <property type="match status" value="1"/>
</dbReference>
<dbReference type="EMBL" id="JAOQIO010000001">
    <property type="protein sequence ID" value="MCU6790642.1"/>
    <property type="molecule type" value="Genomic_DNA"/>
</dbReference>
<evidence type="ECO:0000256" key="1">
    <source>
        <dbReference type="ARBA" id="ARBA00004651"/>
    </source>
</evidence>
<evidence type="ECO:0000259" key="8">
    <source>
        <dbReference type="PROSITE" id="PS50928"/>
    </source>
</evidence>
<evidence type="ECO:0000313" key="10">
    <source>
        <dbReference type="Proteomes" id="UP001652445"/>
    </source>
</evidence>
<evidence type="ECO:0000256" key="5">
    <source>
        <dbReference type="ARBA" id="ARBA00022989"/>
    </source>
</evidence>
<comment type="similarity">
    <text evidence="7">Belongs to the binding-protein-dependent transport system permease family.</text>
</comment>
<dbReference type="PROSITE" id="PS50928">
    <property type="entry name" value="ABC_TM1"/>
    <property type="match status" value="1"/>
</dbReference>
<feature type="transmembrane region" description="Helical" evidence="7">
    <location>
        <begin position="285"/>
        <end position="303"/>
    </location>
</feature>
<feature type="domain" description="ABC transmembrane type-1" evidence="8">
    <location>
        <begin position="89"/>
        <end position="303"/>
    </location>
</feature>
<feature type="transmembrane region" description="Helical" evidence="7">
    <location>
        <begin position="167"/>
        <end position="187"/>
    </location>
</feature>
<evidence type="ECO:0000313" key="9">
    <source>
        <dbReference type="EMBL" id="MCU6790642.1"/>
    </source>
</evidence>
<comment type="caution">
    <text evidence="9">The sequence shown here is derived from an EMBL/GenBank/DDBJ whole genome shotgun (WGS) entry which is preliminary data.</text>
</comment>
<dbReference type="RefSeq" id="WP_262682129.1">
    <property type="nucleotide sequence ID" value="NZ_JAOQIO010000001.1"/>
</dbReference>
<dbReference type="CDD" id="cd06261">
    <property type="entry name" value="TM_PBP2"/>
    <property type="match status" value="1"/>
</dbReference>
<evidence type="ECO:0000256" key="4">
    <source>
        <dbReference type="ARBA" id="ARBA00022692"/>
    </source>
</evidence>
<dbReference type="PANTHER" id="PTHR30193:SF37">
    <property type="entry name" value="INNER MEMBRANE ABC TRANSPORTER PERMEASE PROTEIN YCJO"/>
    <property type="match status" value="1"/>
</dbReference>
<evidence type="ECO:0000256" key="2">
    <source>
        <dbReference type="ARBA" id="ARBA00022448"/>
    </source>
</evidence>
<evidence type="ECO:0000256" key="3">
    <source>
        <dbReference type="ARBA" id="ARBA00022475"/>
    </source>
</evidence>
<gene>
    <name evidence="9" type="ORF">OB236_00740</name>
</gene>
<feature type="transmembrane region" description="Helical" evidence="7">
    <location>
        <begin position="126"/>
        <end position="147"/>
    </location>
</feature>
<organism evidence="9 10">
    <name type="scientific">Paenibacillus baimaensis</name>
    <dbReference type="NCBI Taxonomy" id="2982185"/>
    <lineage>
        <taxon>Bacteria</taxon>
        <taxon>Bacillati</taxon>
        <taxon>Bacillota</taxon>
        <taxon>Bacilli</taxon>
        <taxon>Bacillales</taxon>
        <taxon>Paenibacillaceae</taxon>
        <taxon>Paenibacillus</taxon>
    </lineage>
</organism>
<feature type="transmembrane region" description="Helical" evidence="7">
    <location>
        <begin position="28"/>
        <end position="50"/>
    </location>
</feature>